<dbReference type="HOGENOM" id="CLU_422898_0_0_1"/>
<dbReference type="AlphaFoldDB" id="K1QJ34"/>
<accession>K1QJ34</accession>
<feature type="compositionally biased region" description="Basic residues" evidence="1">
    <location>
        <begin position="466"/>
        <end position="476"/>
    </location>
</feature>
<proteinExistence type="predicted"/>
<sequence length="648" mass="73215">MVFVAASGDQDAENGARLTCHILLRLFKTSDMTLTSPGLRPGSKGQCNIKRSCDKHLLAAAHDSITVGPVLAVLKAMLAQQLLQMICYPNGVPNQVDGSEPEVKQIIQRVLQNLDMWGLRVSLLELQLLFKQATTQADTNVLLDNIARGTIDLFHRQTETTNRHLDLDSSQQKPDPDAIWLVGPLISKLPSQVQGRVLKLSGHVLESGNNFQSKGRDKERSQRSKSLLSHQPFLCLILTCLKGQDEQREVLLNSLLSQMERFINNCKEALVHQYQQCSLFADDPPSFLLFCSGKGLEQIKYAKKKMLKKIHGQMLNRYKLGDKQSDSIDKIRQLLPIPKRFFEVMSCEAHGTQMDSKGNKYDGFGKKEGFQVAKKEKISPWEVIEGYKNPPPLSWHLFGAVKQEKKPLKYEDQHRILLFHTHSLRQPLAHFLDPPSLPPEDLEPVPEKHEEKPKEANENQHPDMSKKRKPPKKTKRSNSGSGQGGYNIQPTVRQYPTSANWYPTQTQQHPQFYGNQPMSAGPRFEAPAYGMPGLTPSKMALQQMIRTRHPGNMHQWSGSNQNSMQALQMLQKQHSHRMVRQQIRQSFQNHNRGMTTDGGQGMFSGGMHSMNQSQGECGGGINGIIMRYNNGDTFISEILDRLRKLCIL</sequence>
<dbReference type="PANTHER" id="PTHR46007:SF11">
    <property type="entry name" value="MEDIATOR OF RNA POLYMERASE II TRANSCRIPTION SUBUNIT 12"/>
    <property type="match status" value="1"/>
</dbReference>
<gene>
    <name evidence="2" type="ORF">CGI_10003641</name>
</gene>
<name>K1QJ34_MAGGI</name>
<dbReference type="GO" id="GO:0045944">
    <property type="term" value="P:positive regulation of transcription by RNA polymerase II"/>
    <property type="evidence" value="ECO:0007669"/>
    <property type="project" value="TreeGrafter"/>
</dbReference>
<dbReference type="EMBL" id="JH816986">
    <property type="protein sequence ID" value="EKC21606.1"/>
    <property type="molecule type" value="Genomic_DNA"/>
</dbReference>
<protein>
    <submittedName>
        <fullName evidence="2">Mediator of RNA polymerase II transcription subunit 12</fullName>
    </submittedName>
</protein>
<evidence type="ECO:0000256" key="1">
    <source>
        <dbReference type="SAM" id="MobiDB-lite"/>
    </source>
</evidence>
<dbReference type="InParanoid" id="K1QJ34"/>
<dbReference type="InterPro" id="IPR051647">
    <property type="entry name" value="Mediator_comp_sub12"/>
</dbReference>
<organism evidence="2">
    <name type="scientific">Magallana gigas</name>
    <name type="common">Pacific oyster</name>
    <name type="synonym">Crassostrea gigas</name>
    <dbReference type="NCBI Taxonomy" id="29159"/>
    <lineage>
        <taxon>Eukaryota</taxon>
        <taxon>Metazoa</taxon>
        <taxon>Spiralia</taxon>
        <taxon>Lophotrochozoa</taxon>
        <taxon>Mollusca</taxon>
        <taxon>Bivalvia</taxon>
        <taxon>Autobranchia</taxon>
        <taxon>Pteriomorphia</taxon>
        <taxon>Ostreida</taxon>
        <taxon>Ostreoidea</taxon>
        <taxon>Ostreidae</taxon>
        <taxon>Magallana</taxon>
    </lineage>
</organism>
<dbReference type="GO" id="GO:0016592">
    <property type="term" value="C:mediator complex"/>
    <property type="evidence" value="ECO:0007669"/>
    <property type="project" value="TreeGrafter"/>
</dbReference>
<evidence type="ECO:0000313" key="2">
    <source>
        <dbReference type="EMBL" id="EKC21606.1"/>
    </source>
</evidence>
<feature type="region of interest" description="Disordered" evidence="1">
    <location>
        <begin position="429"/>
        <end position="491"/>
    </location>
</feature>
<dbReference type="GO" id="GO:0003713">
    <property type="term" value="F:transcription coactivator activity"/>
    <property type="evidence" value="ECO:0007669"/>
    <property type="project" value="TreeGrafter"/>
</dbReference>
<feature type="compositionally biased region" description="Basic and acidic residues" evidence="1">
    <location>
        <begin position="445"/>
        <end position="465"/>
    </location>
</feature>
<reference evidence="2" key="1">
    <citation type="journal article" date="2012" name="Nature">
        <title>The oyster genome reveals stress adaptation and complexity of shell formation.</title>
        <authorList>
            <person name="Zhang G."/>
            <person name="Fang X."/>
            <person name="Guo X."/>
            <person name="Li L."/>
            <person name="Luo R."/>
            <person name="Xu F."/>
            <person name="Yang P."/>
            <person name="Zhang L."/>
            <person name="Wang X."/>
            <person name="Qi H."/>
            <person name="Xiong Z."/>
            <person name="Que H."/>
            <person name="Xie Y."/>
            <person name="Holland P.W."/>
            <person name="Paps J."/>
            <person name="Zhu Y."/>
            <person name="Wu F."/>
            <person name="Chen Y."/>
            <person name="Wang J."/>
            <person name="Peng C."/>
            <person name="Meng J."/>
            <person name="Yang L."/>
            <person name="Liu J."/>
            <person name="Wen B."/>
            <person name="Zhang N."/>
            <person name="Huang Z."/>
            <person name="Zhu Q."/>
            <person name="Feng Y."/>
            <person name="Mount A."/>
            <person name="Hedgecock D."/>
            <person name="Xu Z."/>
            <person name="Liu Y."/>
            <person name="Domazet-Loso T."/>
            <person name="Du Y."/>
            <person name="Sun X."/>
            <person name="Zhang S."/>
            <person name="Liu B."/>
            <person name="Cheng P."/>
            <person name="Jiang X."/>
            <person name="Li J."/>
            <person name="Fan D."/>
            <person name="Wang W."/>
            <person name="Fu W."/>
            <person name="Wang T."/>
            <person name="Wang B."/>
            <person name="Zhang J."/>
            <person name="Peng Z."/>
            <person name="Li Y."/>
            <person name="Li N."/>
            <person name="Wang J."/>
            <person name="Chen M."/>
            <person name="He Y."/>
            <person name="Tan F."/>
            <person name="Song X."/>
            <person name="Zheng Q."/>
            <person name="Huang R."/>
            <person name="Yang H."/>
            <person name="Du X."/>
            <person name="Chen L."/>
            <person name="Yang M."/>
            <person name="Gaffney P.M."/>
            <person name="Wang S."/>
            <person name="Luo L."/>
            <person name="She Z."/>
            <person name="Ming Y."/>
            <person name="Huang W."/>
            <person name="Zhang S."/>
            <person name="Huang B."/>
            <person name="Zhang Y."/>
            <person name="Qu T."/>
            <person name="Ni P."/>
            <person name="Miao G."/>
            <person name="Wang J."/>
            <person name="Wang Q."/>
            <person name="Steinberg C.E."/>
            <person name="Wang H."/>
            <person name="Li N."/>
            <person name="Qian L."/>
            <person name="Zhang G."/>
            <person name="Li Y."/>
            <person name="Yang H."/>
            <person name="Liu X."/>
            <person name="Wang J."/>
            <person name="Yin Y."/>
            <person name="Wang J."/>
        </authorList>
    </citation>
    <scope>NUCLEOTIDE SEQUENCE [LARGE SCALE GENOMIC DNA]</scope>
    <source>
        <strain evidence="2">05x7-T-G4-1.051#20</strain>
    </source>
</reference>
<dbReference type="PANTHER" id="PTHR46007">
    <property type="entry name" value="MEDIATOR OF RNA POLYMERASE II TRANSCRIPTION SUBUNIT 12"/>
    <property type="match status" value="1"/>
</dbReference>